<dbReference type="InterPro" id="IPR001394">
    <property type="entry name" value="Peptidase_C19_UCH"/>
</dbReference>
<dbReference type="InterPro" id="IPR050164">
    <property type="entry name" value="Peptidase_C19"/>
</dbReference>
<feature type="domain" description="USP" evidence="1">
    <location>
        <begin position="2"/>
        <end position="270"/>
    </location>
</feature>
<dbReference type="PANTHER" id="PTHR24006:SF899">
    <property type="entry name" value="UBIQUITIN CARBOXYL-TERMINAL HYDROLASE"/>
    <property type="match status" value="1"/>
</dbReference>
<dbReference type="Gene3D" id="3.90.70.10">
    <property type="entry name" value="Cysteine proteinases"/>
    <property type="match status" value="1"/>
</dbReference>
<dbReference type="InterPro" id="IPR028889">
    <property type="entry name" value="USP"/>
</dbReference>
<protein>
    <recommendedName>
        <fullName evidence="1">USP domain-containing protein</fullName>
    </recommendedName>
</protein>
<feature type="non-terminal residue" evidence="2">
    <location>
        <position position="1"/>
    </location>
</feature>
<dbReference type="GO" id="GO:0004843">
    <property type="term" value="F:cysteine-type deubiquitinase activity"/>
    <property type="evidence" value="ECO:0007669"/>
    <property type="project" value="InterPro"/>
</dbReference>
<dbReference type="PROSITE" id="PS50235">
    <property type="entry name" value="USP_3"/>
    <property type="match status" value="1"/>
</dbReference>
<dbReference type="PANTHER" id="PTHR24006">
    <property type="entry name" value="UBIQUITIN CARBOXYL-TERMINAL HYDROLASE"/>
    <property type="match status" value="1"/>
</dbReference>
<dbReference type="GO" id="GO:0005829">
    <property type="term" value="C:cytosol"/>
    <property type="evidence" value="ECO:0007669"/>
    <property type="project" value="TreeGrafter"/>
</dbReference>
<dbReference type="Pfam" id="PF00443">
    <property type="entry name" value="UCH"/>
    <property type="match status" value="1"/>
</dbReference>
<dbReference type="GO" id="GO:0016579">
    <property type="term" value="P:protein deubiquitination"/>
    <property type="evidence" value="ECO:0007669"/>
    <property type="project" value="InterPro"/>
</dbReference>
<dbReference type="GO" id="GO:0005634">
    <property type="term" value="C:nucleus"/>
    <property type="evidence" value="ECO:0007669"/>
    <property type="project" value="TreeGrafter"/>
</dbReference>
<name>A0AAW1YSS1_CULAL</name>
<keyword evidence="3" id="KW-1185">Reference proteome</keyword>
<dbReference type="CDD" id="cd02257">
    <property type="entry name" value="Peptidase_C19"/>
    <property type="match status" value="1"/>
</dbReference>
<evidence type="ECO:0000259" key="1">
    <source>
        <dbReference type="PROSITE" id="PS50235"/>
    </source>
</evidence>
<proteinExistence type="predicted"/>
<accession>A0AAW1YSS1</accession>
<dbReference type="InterPro" id="IPR038765">
    <property type="entry name" value="Papain-like_cys_pep_sf"/>
</dbReference>
<dbReference type="AlphaFoldDB" id="A0AAW1YSS1"/>
<gene>
    <name evidence="2" type="ORF">ABG768_017691</name>
</gene>
<dbReference type="SUPFAM" id="SSF54001">
    <property type="entry name" value="Cysteine proteinases"/>
    <property type="match status" value="1"/>
</dbReference>
<evidence type="ECO:0000313" key="3">
    <source>
        <dbReference type="Proteomes" id="UP001479290"/>
    </source>
</evidence>
<dbReference type="Proteomes" id="UP001479290">
    <property type="component" value="Unassembled WGS sequence"/>
</dbReference>
<evidence type="ECO:0000313" key="2">
    <source>
        <dbReference type="EMBL" id="KAK9951816.1"/>
    </source>
</evidence>
<comment type="caution">
    <text evidence="2">The sequence shown here is derived from an EMBL/GenBank/DDBJ whole genome shotgun (WGS) entry which is preliminary data.</text>
</comment>
<reference evidence="2 3" key="1">
    <citation type="submission" date="2024-05" db="EMBL/GenBank/DDBJ databases">
        <title>A high-quality chromosomal-level genome assembly of Topmouth culter (Culter alburnus).</title>
        <authorList>
            <person name="Zhao H."/>
        </authorList>
    </citation>
    <scope>NUCLEOTIDE SEQUENCE [LARGE SCALE GENOMIC DNA]</scope>
    <source>
        <strain evidence="2">CATC2023</strain>
        <tissue evidence="2">Muscle</tissue>
    </source>
</reference>
<dbReference type="EMBL" id="JAWDJR010000024">
    <property type="protein sequence ID" value="KAK9951816.1"/>
    <property type="molecule type" value="Genomic_DNA"/>
</dbReference>
<organism evidence="2 3">
    <name type="scientific">Culter alburnus</name>
    <name type="common">Topmouth culter</name>
    <dbReference type="NCBI Taxonomy" id="194366"/>
    <lineage>
        <taxon>Eukaryota</taxon>
        <taxon>Metazoa</taxon>
        <taxon>Chordata</taxon>
        <taxon>Craniata</taxon>
        <taxon>Vertebrata</taxon>
        <taxon>Euteleostomi</taxon>
        <taxon>Actinopterygii</taxon>
        <taxon>Neopterygii</taxon>
        <taxon>Teleostei</taxon>
        <taxon>Ostariophysi</taxon>
        <taxon>Cypriniformes</taxon>
        <taxon>Xenocyprididae</taxon>
        <taxon>Xenocypridinae</taxon>
        <taxon>Culter</taxon>
    </lineage>
</organism>
<sequence length="280" mass="31733">YCGLVNPNSTCYLNAVLQTLFMTKELREHVESLVRDGVSSDDNFIRELNKLFNELETQKNAVSAAGVTESLGITDVHKQQDAAEHLHAILDQTPGSSEFFKVSTTERACVSCRDEHKQEPCQDFLSLIISFKDSQDVENAVKAHVDQMCGQYQMNCHNCKKTTAWKSEVITFPELLSIQLRKFQMGSQGYSRNVREVIIRPQIKVSSLTYELYAIVNHTVSSHGGHYNADIKCEDGIWRRFDDHRVSETPSDKIPTFRSSDAYLLVYRPSVPSACRCSIQ</sequence>